<comment type="subcellular location">
    <subcellularLocation>
        <location evidence="1">Cell inner membrane</location>
        <topology evidence="1">Peripheral membrane protein</topology>
    </subcellularLocation>
</comment>
<dbReference type="GO" id="GO:0005886">
    <property type="term" value="C:plasma membrane"/>
    <property type="evidence" value="ECO:0007669"/>
    <property type="project" value="UniProtKB-SubCell"/>
</dbReference>
<dbReference type="Gene3D" id="3.40.50.300">
    <property type="entry name" value="P-loop containing nucleotide triphosphate hydrolases"/>
    <property type="match status" value="1"/>
</dbReference>
<dbReference type="Proteomes" id="UP000015347">
    <property type="component" value="Unassembled WGS sequence"/>
</dbReference>
<comment type="similarity">
    <text evidence="2">Belongs to the ABC transporter superfamily.</text>
</comment>
<dbReference type="InterPro" id="IPR050319">
    <property type="entry name" value="ABC_transp_ATP-bind"/>
</dbReference>
<dbReference type="EMBL" id="APVH01000066">
    <property type="protein sequence ID" value="EPX75866.1"/>
    <property type="molecule type" value="Genomic_DNA"/>
</dbReference>
<dbReference type="InterPro" id="IPR027417">
    <property type="entry name" value="P-loop_NTPase"/>
</dbReference>
<reference evidence="8" key="1">
    <citation type="journal article" date="2014" name="Stand. Genomic Sci.">
        <title>Genome sequence of the exopolysaccharide-producing Salipiger mucosus type strain (DSM 16094(T)), a moderately halophilic member of the Roseobacter clade.</title>
        <authorList>
            <person name="Riedel T."/>
            <person name="Spring S."/>
            <person name="Fiebig A."/>
            <person name="Petersen J."/>
            <person name="Kyrpides N.C."/>
            <person name="Goker M."/>
            <person name="Klenk H.P."/>
        </authorList>
    </citation>
    <scope>NUCLEOTIDE SEQUENCE [LARGE SCALE GENOMIC DNA]</scope>
    <source>
        <strain evidence="8">DSM 16094</strain>
    </source>
</reference>
<dbReference type="PANTHER" id="PTHR43776:SF7">
    <property type="entry name" value="D,D-DIPEPTIDE TRANSPORT ATP-BINDING PROTEIN DDPF-RELATED"/>
    <property type="match status" value="1"/>
</dbReference>
<feature type="domain" description="ABC transporter" evidence="6">
    <location>
        <begin position="56"/>
        <end position="304"/>
    </location>
</feature>
<dbReference type="GO" id="GO:0016887">
    <property type="term" value="F:ATP hydrolysis activity"/>
    <property type="evidence" value="ECO:0007669"/>
    <property type="project" value="InterPro"/>
</dbReference>
<evidence type="ECO:0000256" key="3">
    <source>
        <dbReference type="ARBA" id="ARBA00022448"/>
    </source>
</evidence>
<evidence type="ECO:0000313" key="7">
    <source>
        <dbReference type="EMBL" id="EPX75866.1"/>
    </source>
</evidence>
<dbReference type="FunFam" id="3.40.50.300:FF:000016">
    <property type="entry name" value="Oligopeptide ABC transporter ATP-binding component"/>
    <property type="match status" value="1"/>
</dbReference>
<dbReference type="PROSITE" id="PS50893">
    <property type="entry name" value="ABC_TRANSPORTER_2"/>
    <property type="match status" value="1"/>
</dbReference>
<dbReference type="PROSITE" id="PS00211">
    <property type="entry name" value="ABC_TRANSPORTER_1"/>
    <property type="match status" value="1"/>
</dbReference>
<accession>S9Q3E8</accession>
<protein>
    <submittedName>
        <fullName evidence="7">Oligopeptide transport ATP-binding protein OppF</fullName>
    </submittedName>
</protein>
<sequence length="349" mass="38699">MAACIQKGGTLDLDNIGANHGDTKGAPGRVAAPRPQIARDKVNMTRSEMLDRTPVLEVSALTKSYAAGNWSSRKAITTVHNVDFRIHRGETFGLIGESGSGKSTIARMICMLSDVTSGDVLFNGRNITNLGDKAAFSVRRDMQPIFQDPQSSINPRMKVFNYIAEPARIHGLFKSRAELTDHVHGLLQKVGLAPSAAQRFPHEFSGGQRQRLSIARALSLNPSFIVADEPISALDVSIQAQVLNLLIDLKRELDLTYLFISHDLRIVRHMCDRMAVLYRGVVVETGETQKIFANPQHAYTRLLIDSSPIADPKLERERLARFNIDGLQDLEVSDEQPLRRIDGDHFARV</sequence>
<dbReference type="GO" id="GO:0005524">
    <property type="term" value="F:ATP binding"/>
    <property type="evidence" value="ECO:0007669"/>
    <property type="project" value="UniProtKB-KW"/>
</dbReference>
<dbReference type="InterPro" id="IPR013563">
    <property type="entry name" value="Oligopep_ABC_C"/>
</dbReference>
<dbReference type="HOGENOM" id="CLU_000604_1_23_5"/>
<dbReference type="AlphaFoldDB" id="S9Q3E8"/>
<dbReference type="GO" id="GO:0015833">
    <property type="term" value="P:peptide transport"/>
    <property type="evidence" value="ECO:0007669"/>
    <property type="project" value="InterPro"/>
</dbReference>
<name>S9Q3E8_9RHOB</name>
<dbReference type="Pfam" id="PF08352">
    <property type="entry name" value="oligo_HPY"/>
    <property type="match status" value="1"/>
</dbReference>
<keyword evidence="8" id="KW-1185">Reference proteome</keyword>
<comment type="caution">
    <text evidence="7">The sequence shown here is derived from an EMBL/GenBank/DDBJ whole genome shotgun (WGS) entry which is preliminary data.</text>
</comment>
<keyword evidence="3" id="KW-0813">Transport</keyword>
<dbReference type="SUPFAM" id="SSF52540">
    <property type="entry name" value="P-loop containing nucleoside triphosphate hydrolases"/>
    <property type="match status" value="1"/>
</dbReference>
<evidence type="ECO:0000259" key="6">
    <source>
        <dbReference type="PROSITE" id="PS50893"/>
    </source>
</evidence>
<gene>
    <name evidence="7" type="ORF">Salmuc_03153</name>
</gene>
<keyword evidence="5 7" id="KW-0067">ATP-binding</keyword>
<evidence type="ECO:0000256" key="1">
    <source>
        <dbReference type="ARBA" id="ARBA00004417"/>
    </source>
</evidence>
<dbReference type="PANTHER" id="PTHR43776">
    <property type="entry name" value="TRANSPORT ATP-BINDING PROTEIN"/>
    <property type="match status" value="1"/>
</dbReference>
<dbReference type="InterPro" id="IPR003439">
    <property type="entry name" value="ABC_transporter-like_ATP-bd"/>
</dbReference>
<evidence type="ECO:0000256" key="2">
    <source>
        <dbReference type="ARBA" id="ARBA00005417"/>
    </source>
</evidence>
<dbReference type="Pfam" id="PF00005">
    <property type="entry name" value="ABC_tran"/>
    <property type="match status" value="1"/>
</dbReference>
<evidence type="ECO:0000313" key="8">
    <source>
        <dbReference type="Proteomes" id="UP000015347"/>
    </source>
</evidence>
<dbReference type="eggNOG" id="COG4608">
    <property type="taxonomic scope" value="Bacteria"/>
</dbReference>
<organism evidence="7 8">
    <name type="scientific">Salipiger mucosus DSM 16094</name>
    <dbReference type="NCBI Taxonomy" id="1123237"/>
    <lineage>
        <taxon>Bacteria</taxon>
        <taxon>Pseudomonadati</taxon>
        <taxon>Pseudomonadota</taxon>
        <taxon>Alphaproteobacteria</taxon>
        <taxon>Rhodobacterales</taxon>
        <taxon>Roseobacteraceae</taxon>
        <taxon>Salipiger</taxon>
    </lineage>
</organism>
<dbReference type="STRING" id="1123237.Salmuc_03153"/>
<evidence type="ECO:0000256" key="4">
    <source>
        <dbReference type="ARBA" id="ARBA00022741"/>
    </source>
</evidence>
<dbReference type="InterPro" id="IPR017871">
    <property type="entry name" value="ABC_transporter-like_CS"/>
</dbReference>
<proteinExistence type="inferred from homology"/>
<dbReference type="CDD" id="cd03257">
    <property type="entry name" value="ABC_NikE_OppD_transporters"/>
    <property type="match status" value="1"/>
</dbReference>
<dbReference type="InterPro" id="IPR003593">
    <property type="entry name" value="AAA+_ATPase"/>
</dbReference>
<keyword evidence="4" id="KW-0547">Nucleotide-binding</keyword>
<dbReference type="GO" id="GO:0055085">
    <property type="term" value="P:transmembrane transport"/>
    <property type="evidence" value="ECO:0007669"/>
    <property type="project" value="UniProtKB-ARBA"/>
</dbReference>
<evidence type="ECO:0000256" key="5">
    <source>
        <dbReference type="ARBA" id="ARBA00022840"/>
    </source>
</evidence>
<dbReference type="SMART" id="SM00382">
    <property type="entry name" value="AAA"/>
    <property type="match status" value="1"/>
</dbReference>